<comment type="caution">
    <text evidence="1">The sequence shown here is derived from an EMBL/GenBank/DDBJ whole genome shotgun (WGS) entry which is preliminary data.</text>
</comment>
<gene>
    <name evidence="1" type="ORF">CDAR_25251</name>
</gene>
<dbReference type="AlphaFoldDB" id="A0AAV4PGL7"/>
<evidence type="ECO:0000313" key="2">
    <source>
        <dbReference type="Proteomes" id="UP001054837"/>
    </source>
</evidence>
<name>A0AAV4PGL7_9ARAC</name>
<evidence type="ECO:0000313" key="1">
    <source>
        <dbReference type="EMBL" id="GIX95208.1"/>
    </source>
</evidence>
<accession>A0AAV4PGL7</accession>
<dbReference type="EMBL" id="BPLQ01002707">
    <property type="protein sequence ID" value="GIX95208.1"/>
    <property type="molecule type" value="Genomic_DNA"/>
</dbReference>
<protein>
    <submittedName>
        <fullName evidence="1">Uncharacterized protein</fullName>
    </submittedName>
</protein>
<dbReference type="Proteomes" id="UP001054837">
    <property type="component" value="Unassembled WGS sequence"/>
</dbReference>
<sequence length="98" mass="10946">MPSNRTVPNTVLFSMYHDEDTLPSPPTPVPVFATTAGRDNDELRGHPFWQVLSNCIDRLLMDSEGRVPLSLDDSHMVNTAISHHSWKGNRFSPEISTG</sequence>
<reference evidence="1 2" key="1">
    <citation type="submission" date="2021-06" db="EMBL/GenBank/DDBJ databases">
        <title>Caerostris darwini draft genome.</title>
        <authorList>
            <person name="Kono N."/>
            <person name="Arakawa K."/>
        </authorList>
    </citation>
    <scope>NUCLEOTIDE SEQUENCE [LARGE SCALE GENOMIC DNA]</scope>
</reference>
<organism evidence="1 2">
    <name type="scientific">Caerostris darwini</name>
    <dbReference type="NCBI Taxonomy" id="1538125"/>
    <lineage>
        <taxon>Eukaryota</taxon>
        <taxon>Metazoa</taxon>
        <taxon>Ecdysozoa</taxon>
        <taxon>Arthropoda</taxon>
        <taxon>Chelicerata</taxon>
        <taxon>Arachnida</taxon>
        <taxon>Araneae</taxon>
        <taxon>Araneomorphae</taxon>
        <taxon>Entelegynae</taxon>
        <taxon>Araneoidea</taxon>
        <taxon>Araneidae</taxon>
        <taxon>Caerostris</taxon>
    </lineage>
</organism>
<proteinExistence type="predicted"/>
<keyword evidence="2" id="KW-1185">Reference proteome</keyword>